<dbReference type="Proteomes" id="UP001253545">
    <property type="component" value="Unassembled WGS sequence"/>
</dbReference>
<keyword evidence="5 8" id="KW-0378">Hydrolase</keyword>
<evidence type="ECO:0000313" key="10">
    <source>
        <dbReference type="EMBL" id="MDT0593715.1"/>
    </source>
</evidence>
<protein>
    <recommendedName>
        <fullName evidence="8">tRNA-specific adenosine deaminase</fullName>
        <ecNumber evidence="8">3.5.4.33</ecNumber>
    </recommendedName>
</protein>
<dbReference type="PROSITE" id="PS51747">
    <property type="entry name" value="CYT_DCMP_DEAMINASES_2"/>
    <property type="match status" value="1"/>
</dbReference>
<evidence type="ECO:0000256" key="3">
    <source>
        <dbReference type="ARBA" id="ARBA00022694"/>
    </source>
</evidence>
<dbReference type="NCBIfam" id="NF008113">
    <property type="entry name" value="PRK10860.1"/>
    <property type="match status" value="1"/>
</dbReference>
<keyword evidence="6 8" id="KW-0862">Zinc</keyword>
<keyword evidence="4 8" id="KW-0479">Metal-binding</keyword>
<feature type="binding site" evidence="8">
    <location>
        <position position="86"/>
    </location>
    <ligand>
        <name>Zn(2+)</name>
        <dbReference type="ChEBI" id="CHEBI:29105"/>
        <note>catalytic</note>
    </ligand>
</feature>
<comment type="similarity">
    <text evidence="1">Belongs to the cytidine and deoxycytidylate deaminase family. ADAT2 subfamily.</text>
</comment>
<comment type="catalytic activity">
    <reaction evidence="7 8">
        <text>adenosine(34) in tRNA + H2O + H(+) = inosine(34) in tRNA + NH4(+)</text>
        <dbReference type="Rhea" id="RHEA:43168"/>
        <dbReference type="Rhea" id="RHEA-COMP:10373"/>
        <dbReference type="Rhea" id="RHEA-COMP:10374"/>
        <dbReference type="ChEBI" id="CHEBI:15377"/>
        <dbReference type="ChEBI" id="CHEBI:15378"/>
        <dbReference type="ChEBI" id="CHEBI:28938"/>
        <dbReference type="ChEBI" id="CHEBI:74411"/>
        <dbReference type="ChEBI" id="CHEBI:82852"/>
        <dbReference type="EC" id="3.5.4.33"/>
    </reaction>
</comment>
<dbReference type="HAMAP" id="MF_00972">
    <property type="entry name" value="tRNA_aden_deaminase"/>
    <property type="match status" value="1"/>
</dbReference>
<evidence type="ECO:0000259" key="9">
    <source>
        <dbReference type="PROSITE" id="PS51747"/>
    </source>
</evidence>
<comment type="cofactor">
    <cofactor evidence="8">
        <name>Zn(2+)</name>
        <dbReference type="ChEBI" id="CHEBI:29105"/>
    </cofactor>
    <text evidence="8">Binds 1 zinc ion per subunit.</text>
</comment>
<proteinExistence type="inferred from homology"/>
<feature type="binding site" evidence="8">
    <location>
        <position position="56"/>
    </location>
    <ligand>
        <name>Zn(2+)</name>
        <dbReference type="ChEBI" id="CHEBI:29105"/>
        <note>catalytic</note>
    </ligand>
</feature>
<organism evidence="10 11">
    <name type="scientific">Glaciecola petra</name>
    <dbReference type="NCBI Taxonomy" id="3075602"/>
    <lineage>
        <taxon>Bacteria</taxon>
        <taxon>Pseudomonadati</taxon>
        <taxon>Pseudomonadota</taxon>
        <taxon>Gammaproteobacteria</taxon>
        <taxon>Alteromonadales</taxon>
        <taxon>Alteromonadaceae</taxon>
        <taxon>Glaciecola</taxon>
    </lineage>
</organism>
<evidence type="ECO:0000256" key="6">
    <source>
        <dbReference type="ARBA" id="ARBA00022833"/>
    </source>
</evidence>
<evidence type="ECO:0000256" key="7">
    <source>
        <dbReference type="ARBA" id="ARBA00048045"/>
    </source>
</evidence>
<dbReference type="EMBL" id="JAVRHX010000001">
    <property type="protein sequence ID" value="MDT0593715.1"/>
    <property type="molecule type" value="Genomic_DNA"/>
</dbReference>
<dbReference type="InterPro" id="IPR028883">
    <property type="entry name" value="tRNA_aden_deaminase"/>
</dbReference>
<evidence type="ECO:0000256" key="1">
    <source>
        <dbReference type="ARBA" id="ARBA00010669"/>
    </source>
</evidence>
<dbReference type="CDD" id="cd01285">
    <property type="entry name" value="nucleoside_deaminase"/>
    <property type="match status" value="1"/>
</dbReference>
<accession>A0ABU2ZM57</accession>
<dbReference type="GO" id="GO:0052717">
    <property type="term" value="F:tRNA-specific adenosine-34 deaminase activity"/>
    <property type="evidence" value="ECO:0007669"/>
    <property type="project" value="UniProtKB-EC"/>
</dbReference>
<dbReference type="RefSeq" id="WP_311367218.1">
    <property type="nucleotide sequence ID" value="NZ_JAVRHX010000001.1"/>
</dbReference>
<keyword evidence="3 8" id="KW-0819">tRNA processing</keyword>
<dbReference type="SUPFAM" id="SSF53927">
    <property type="entry name" value="Cytidine deaminase-like"/>
    <property type="match status" value="1"/>
</dbReference>
<name>A0ABU2ZM57_9ALTE</name>
<evidence type="ECO:0000256" key="5">
    <source>
        <dbReference type="ARBA" id="ARBA00022801"/>
    </source>
</evidence>
<gene>
    <name evidence="8 10" type="primary">tadA</name>
    <name evidence="10" type="ORF">RM552_02510</name>
</gene>
<dbReference type="PANTHER" id="PTHR11079">
    <property type="entry name" value="CYTOSINE DEAMINASE FAMILY MEMBER"/>
    <property type="match status" value="1"/>
</dbReference>
<feature type="domain" description="CMP/dCMP-type deaminase" evidence="9">
    <location>
        <begin position="5"/>
        <end position="114"/>
    </location>
</feature>
<dbReference type="Pfam" id="PF00383">
    <property type="entry name" value="dCMP_cyt_deam_1"/>
    <property type="match status" value="1"/>
</dbReference>
<dbReference type="PROSITE" id="PS00903">
    <property type="entry name" value="CYT_DCMP_DEAMINASES_1"/>
    <property type="match status" value="1"/>
</dbReference>
<comment type="subunit">
    <text evidence="2 8">Homodimer.</text>
</comment>
<reference evidence="10 11" key="1">
    <citation type="submission" date="2023-09" db="EMBL/GenBank/DDBJ databases">
        <authorList>
            <person name="Rey-Velasco X."/>
        </authorList>
    </citation>
    <scope>NUCLEOTIDE SEQUENCE [LARGE SCALE GENOMIC DNA]</scope>
    <source>
        <strain evidence="10 11">P117</strain>
    </source>
</reference>
<dbReference type="InterPro" id="IPR002125">
    <property type="entry name" value="CMP_dCMP_dom"/>
</dbReference>
<feature type="active site" description="Proton donor" evidence="8">
    <location>
        <position position="58"/>
    </location>
</feature>
<keyword evidence="11" id="KW-1185">Reference proteome</keyword>
<dbReference type="Gene3D" id="3.40.140.10">
    <property type="entry name" value="Cytidine Deaminase, domain 2"/>
    <property type="match status" value="1"/>
</dbReference>
<comment type="function">
    <text evidence="8">Catalyzes the deamination of adenosine to inosine at the wobble position 34 of tRNA(Arg2).</text>
</comment>
<sequence>MSDKNDHIYFMQAALKQAVLAQNMQEVPVGAVLVADGKIIGEGHNQPIVNSDPSLHAEMLAIRQAAKNVGNYRLPNTTLYVTLEPCCMCAGLLVHSRIEHLVFGAKDHKAGAVGSITNIAQHPKLNHQIKVTSGILEEECGQILSSFFKHRRLQKKRQ</sequence>
<dbReference type="InterPro" id="IPR016192">
    <property type="entry name" value="APOBEC/CMP_deaminase_Zn-bd"/>
</dbReference>
<evidence type="ECO:0000313" key="11">
    <source>
        <dbReference type="Proteomes" id="UP001253545"/>
    </source>
</evidence>
<feature type="binding site" evidence="8">
    <location>
        <position position="89"/>
    </location>
    <ligand>
        <name>Zn(2+)</name>
        <dbReference type="ChEBI" id="CHEBI:29105"/>
        <note>catalytic</note>
    </ligand>
</feature>
<dbReference type="PANTHER" id="PTHR11079:SF202">
    <property type="entry name" value="TRNA-SPECIFIC ADENOSINE DEAMINASE"/>
    <property type="match status" value="1"/>
</dbReference>
<comment type="caution">
    <text evidence="10">The sequence shown here is derived from an EMBL/GenBank/DDBJ whole genome shotgun (WGS) entry which is preliminary data.</text>
</comment>
<evidence type="ECO:0000256" key="4">
    <source>
        <dbReference type="ARBA" id="ARBA00022723"/>
    </source>
</evidence>
<dbReference type="EC" id="3.5.4.33" evidence="8"/>
<dbReference type="InterPro" id="IPR016193">
    <property type="entry name" value="Cytidine_deaminase-like"/>
</dbReference>
<evidence type="ECO:0000256" key="8">
    <source>
        <dbReference type="HAMAP-Rule" id="MF_00972"/>
    </source>
</evidence>
<evidence type="ECO:0000256" key="2">
    <source>
        <dbReference type="ARBA" id="ARBA00011738"/>
    </source>
</evidence>